<feature type="domain" description="SHSP" evidence="3">
    <location>
        <begin position="19"/>
        <end position="120"/>
    </location>
</feature>
<name>A0A7V8VCX2_9BACT</name>
<proteinExistence type="inferred from homology"/>
<accession>A0A7V8VCX2</accession>
<dbReference type="RefSeq" id="WP_194536953.1">
    <property type="nucleotide sequence ID" value="NZ_JACEFB010000002.1"/>
</dbReference>
<dbReference type="PANTHER" id="PTHR11527">
    <property type="entry name" value="HEAT-SHOCK PROTEIN 20 FAMILY MEMBER"/>
    <property type="match status" value="1"/>
</dbReference>
<dbReference type="InterPro" id="IPR002068">
    <property type="entry name" value="A-crystallin/Hsp20_dom"/>
</dbReference>
<dbReference type="SUPFAM" id="SSF49764">
    <property type="entry name" value="HSP20-like chaperones"/>
    <property type="match status" value="1"/>
</dbReference>
<gene>
    <name evidence="4" type="ORF">H0921_05085</name>
</gene>
<evidence type="ECO:0000313" key="4">
    <source>
        <dbReference type="EMBL" id="MBA2225535.1"/>
    </source>
</evidence>
<dbReference type="Pfam" id="PF00011">
    <property type="entry name" value="HSP20"/>
    <property type="match status" value="1"/>
</dbReference>
<comment type="caution">
    <text evidence="4">The sequence shown here is derived from an EMBL/GenBank/DDBJ whole genome shotgun (WGS) entry which is preliminary data.</text>
</comment>
<dbReference type="Gene3D" id="2.60.40.790">
    <property type="match status" value="1"/>
</dbReference>
<dbReference type="AlphaFoldDB" id="A0A7V8VCX2"/>
<dbReference type="EMBL" id="JACEFB010000002">
    <property type="protein sequence ID" value="MBA2225535.1"/>
    <property type="molecule type" value="Genomic_DNA"/>
</dbReference>
<dbReference type="Proteomes" id="UP000542342">
    <property type="component" value="Unassembled WGS sequence"/>
</dbReference>
<reference evidence="4 5" key="1">
    <citation type="submission" date="2020-07" db="EMBL/GenBank/DDBJ databases">
        <title>Thermogemmata thermophila gen. nov., sp. nov., a novel moderate thermophilic planctomycete from a Kamchatka hot spring.</title>
        <authorList>
            <person name="Elcheninov A.G."/>
            <person name="Podosokorskaya O.A."/>
            <person name="Kovaleva O.L."/>
            <person name="Novikov A."/>
            <person name="Bonch-Osmolovskaya E.A."/>
            <person name="Toshchakov S.V."/>
            <person name="Kublanov I.V."/>
        </authorList>
    </citation>
    <scope>NUCLEOTIDE SEQUENCE [LARGE SCALE GENOMIC DNA]</scope>
    <source>
        <strain evidence="4 5">2918</strain>
    </source>
</reference>
<organism evidence="4 5">
    <name type="scientific">Thermogemmata fonticola</name>
    <dbReference type="NCBI Taxonomy" id="2755323"/>
    <lineage>
        <taxon>Bacteria</taxon>
        <taxon>Pseudomonadati</taxon>
        <taxon>Planctomycetota</taxon>
        <taxon>Planctomycetia</taxon>
        <taxon>Gemmatales</taxon>
        <taxon>Gemmataceae</taxon>
        <taxon>Thermogemmata</taxon>
    </lineage>
</organism>
<dbReference type="PROSITE" id="PS01031">
    <property type="entry name" value="SHSP"/>
    <property type="match status" value="1"/>
</dbReference>
<evidence type="ECO:0000313" key="5">
    <source>
        <dbReference type="Proteomes" id="UP000542342"/>
    </source>
</evidence>
<evidence type="ECO:0000259" key="3">
    <source>
        <dbReference type="PROSITE" id="PS01031"/>
    </source>
</evidence>
<sequence length="120" mass="13087">MSQIVHDSTPTTPAVPAAERSVTLVPRVDILETENEYLVLADMPGVSPQDMDIRFDKGELTVVGRRPAGRNYEASSYQRSFQVADTIAADKITAELKAGVLTIHLPKVEAVKPRRITVTG</sequence>
<protein>
    <submittedName>
        <fullName evidence="4">Hsp20/alpha crystallin family protein</fullName>
    </submittedName>
</protein>
<evidence type="ECO:0000256" key="2">
    <source>
        <dbReference type="RuleBase" id="RU003616"/>
    </source>
</evidence>
<dbReference type="InterPro" id="IPR031107">
    <property type="entry name" value="Small_HSP"/>
</dbReference>
<keyword evidence="5" id="KW-1185">Reference proteome</keyword>
<dbReference type="CDD" id="cd06464">
    <property type="entry name" value="ACD_sHsps-like"/>
    <property type="match status" value="1"/>
</dbReference>
<evidence type="ECO:0000256" key="1">
    <source>
        <dbReference type="PROSITE-ProRule" id="PRU00285"/>
    </source>
</evidence>
<comment type="similarity">
    <text evidence="1 2">Belongs to the small heat shock protein (HSP20) family.</text>
</comment>
<dbReference type="InterPro" id="IPR008978">
    <property type="entry name" value="HSP20-like_chaperone"/>
</dbReference>